<dbReference type="Proteomes" id="UP000789525">
    <property type="component" value="Unassembled WGS sequence"/>
</dbReference>
<protein>
    <submittedName>
        <fullName evidence="1">14161_t:CDS:1</fullName>
    </submittedName>
</protein>
<name>A0ACA9QLR9_9GLOM</name>
<gene>
    <name evidence="1" type="ORF">ACOLOM_LOCUS13034</name>
</gene>
<dbReference type="EMBL" id="CAJVPT010056891">
    <property type="protein sequence ID" value="CAG8757524.1"/>
    <property type="molecule type" value="Genomic_DNA"/>
</dbReference>
<sequence>VRLESQRRKRRGGKKGWYELGGLVETSLLFDEKSAADVTVTGQMALSHDVHLLLVDLGD</sequence>
<evidence type="ECO:0000313" key="1">
    <source>
        <dbReference type="EMBL" id="CAG8757524.1"/>
    </source>
</evidence>
<reference evidence="1" key="1">
    <citation type="submission" date="2021-06" db="EMBL/GenBank/DDBJ databases">
        <authorList>
            <person name="Kallberg Y."/>
            <person name="Tangrot J."/>
            <person name="Rosling A."/>
        </authorList>
    </citation>
    <scope>NUCLEOTIDE SEQUENCE</scope>
    <source>
        <strain evidence="1">CL356</strain>
    </source>
</reference>
<proteinExistence type="predicted"/>
<comment type="caution">
    <text evidence="1">The sequence shown here is derived from an EMBL/GenBank/DDBJ whole genome shotgun (WGS) entry which is preliminary data.</text>
</comment>
<organism evidence="1 2">
    <name type="scientific">Acaulospora colombiana</name>
    <dbReference type="NCBI Taxonomy" id="27376"/>
    <lineage>
        <taxon>Eukaryota</taxon>
        <taxon>Fungi</taxon>
        <taxon>Fungi incertae sedis</taxon>
        <taxon>Mucoromycota</taxon>
        <taxon>Glomeromycotina</taxon>
        <taxon>Glomeromycetes</taxon>
        <taxon>Diversisporales</taxon>
        <taxon>Acaulosporaceae</taxon>
        <taxon>Acaulospora</taxon>
    </lineage>
</organism>
<feature type="non-terminal residue" evidence="1">
    <location>
        <position position="1"/>
    </location>
</feature>
<feature type="non-terminal residue" evidence="1">
    <location>
        <position position="59"/>
    </location>
</feature>
<accession>A0ACA9QLR9</accession>
<keyword evidence="2" id="KW-1185">Reference proteome</keyword>
<evidence type="ECO:0000313" key="2">
    <source>
        <dbReference type="Proteomes" id="UP000789525"/>
    </source>
</evidence>